<reference evidence="1" key="1">
    <citation type="journal article" date="2014" name="Genome Biol. Evol.">
        <title>Pangenome evidence for extensive interdomain horizontal transfer affecting lineage core and shell genes in uncultured planktonic thaumarchaeota and euryarchaeota.</title>
        <authorList>
            <person name="Deschamps P."/>
            <person name="Zivanovic Y."/>
            <person name="Moreira D."/>
            <person name="Rodriguez-Valera F."/>
            <person name="Lopez-Garcia P."/>
        </authorList>
    </citation>
    <scope>NUCLEOTIDE SEQUENCE</scope>
</reference>
<dbReference type="NCBIfam" id="TIGR00268">
    <property type="entry name" value="ATP-dependent sacrificial sulfur transferase LarE"/>
    <property type="match status" value="1"/>
</dbReference>
<proteinExistence type="predicted"/>
<accession>A0A075G9I5</accession>
<dbReference type="PANTHER" id="PTHR43169">
    <property type="entry name" value="EXSB FAMILY PROTEIN"/>
    <property type="match status" value="1"/>
</dbReference>
<dbReference type="CDD" id="cd01990">
    <property type="entry name" value="LarE-like"/>
    <property type="match status" value="1"/>
</dbReference>
<sequence>MKTEHLTKLLNWFEGKNSILVALSGGVDSAVVAYSAYAKLGKSAIAVTADYKTLAQEELEYAKKISSEIGIKHIVIEYNELDNKSFVKNDSNRCFYCRSELSQHLLQIAKEFETDTIVDGTNIDDLDDYRPGVLALHENGIRSPLAETGFSKKMVRETAKSVGLSVYDKPSNACLASRIPWGQSVTAERLARIEIGEKIVKQLTGAKQVRVRDMNGVAKIEVGVDELPLLENSVVLQKIKDQLKLISFEDISIDPEGYRPGKINVITN</sequence>
<evidence type="ECO:0000313" key="1">
    <source>
        <dbReference type="EMBL" id="AIF00339.1"/>
    </source>
</evidence>
<dbReference type="Pfam" id="PF06508">
    <property type="entry name" value="QueC"/>
    <property type="match status" value="1"/>
</dbReference>
<dbReference type="SUPFAM" id="SSF52402">
    <property type="entry name" value="Adenine nucleotide alpha hydrolases-like"/>
    <property type="match status" value="1"/>
</dbReference>
<dbReference type="InterPro" id="IPR005232">
    <property type="entry name" value="LarE"/>
</dbReference>
<dbReference type="AlphaFoldDB" id="A0A075G9I5"/>
<dbReference type="InterPro" id="IPR014729">
    <property type="entry name" value="Rossmann-like_a/b/a_fold"/>
</dbReference>
<name>A0A075G9I5_9ARCH</name>
<dbReference type="InterPro" id="IPR018317">
    <property type="entry name" value="QueC"/>
</dbReference>
<dbReference type="InterPro" id="IPR052188">
    <property type="entry name" value="Ni-pincer_cofactor_biosynth"/>
</dbReference>
<organism evidence="1">
    <name type="scientific">uncultured marine thaumarchaeote KM3_130_G11</name>
    <dbReference type="NCBI Taxonomy" id="1456000"/>
    <lineage>
        <taxon>Archaea</taxon>
        <taxon>Nitrososphaerota</taxon>
        <taxon>environmental samples</taxon>
    </lineage>
</organism>
<dbReference type="Gene3D" id="3.40.50.620">
    <property type="entry name" value="HUPs"/>
    <property type="match status" value="1"/>
</dbReference>
<dbReference type="GO" id="GO:0016783">
    <property type="term" value="F:sulfurtransferase activity"/>
    <property type="evidence" value="ECO:0007669"/>
    <property type="project" value="InterPro"/>
</dbReference>
<dbReference type="PIRSF" id="PIRSF006661">
    <property type="entry name" value="PP-lp_UCP006661"/>
    <property type="match status" value="1"/>
</dbReference>
<protein>
    <submittedName>
        <fullName evidence="1">ExsB family protein</fullName>
    </submittedName>
</protein>
<dbReference type="PANTHER" id="PTHR43169:SF2">
    <property type="entry name" value="NAD_GMP SYNTHASE DOMAIN-CONTAINING PROTEIN"/>
    <property type="match status" value="1"/>
</dbReference>
<dbReference type="EMBL" id="KF900588">
    <property type="protein sequence ID" value="AIF00339.1"/>
    <property type="molecule type" value="Genomic_DNA"/>
</dbReference>